<evidence type="ECO:0000313" key="6">
    <source>
        <dbReference type="Proteomes" id="UP000602050"/>
    </source>
</evidence>
<evidence type="ECO:0000256" key="1">
    <source>
        <dbReference type="ARBA" id="ARBA00022670"/>
    </source>
</evidence>
<dbReference type="GO" id="GO:0005524">
    <property type="term" value="F:ATP binding"/>
    <property type="evidence" value="ECO:0007669"/>
    <property type="project" value="InterPro"/>
</dbReference>
<reference evidence="5" key="1">
    <citation type="journal article" date="2014" name="Int. J. Syst. Evol. Microbiol.">
        <title>Complete genome sequence of Corynebacterium casei LMG S-19264T (=DSM 44701T), isolated from a smear-ripened cheese.</title>
        <authorList>
            <consortium name="US DOE Joint Genome Institute (JGI-PGF)"/>
            <person name="Walter F."/>
            <person name="Albersmeier A."/>
            <person name="Kalinowski J."/>
            <person name="Ruckert C."/>
        </authorList>
    </citation>
    <scope>NUCLEOTIDE SEQUENCE</scope>
    <source>
        <strain evidence="5">CGMCC 1.12360</strain>
    </source>
</reference>
<dbReference type="InterPro" id="IPR041699">
    <property type="entry name" value="AAA_32"/>
</dbReference>
<evidence type="ECO:0000256" key="2">
    <source>
        <dbReference type="PROSITE-ProRule" id="PRU01122"/>
    </source>
</evidence>
<dbReference type="Gene3D" id="1.10.8.60">
    <property type="match status" value="1"/>
</dbReference>
<keyword evidence="1 2" id="KW-0645">Protease</keyword>
<feature type="domain" description="Lon proteolytic" evidence="4">
    <location>
        <begin position="573"/>
        <end position="768"/>
    </location>
</feature>
<dbReference type="InterPro" id="IPR014721">
    <property type="entry name" value="Ribsml_uS5_D2-typ_fold_subgr"/>
</dbReference>
<dbReference type="EC" id="3.4.21.53" evidence="2"/>
<proteinExistence type="inferred from homology"/>
<accession>A0A8J2ZSG2</accession>
<feature type="active site" evidence="2">
    <location>
        <position position="706"/>
    </location>
</feature>
<reference evidence="5" key="2">
    <citation type="submission" date="2020-09" db="EMBL/GenBank/DDBJ databases">
        <authorList>
            <person name="Sun Q."/>
            <person name="Zhou Y."/>
        </authorList>
    </citation>
    <scope>NUCLEOTIDE SEQUENCE</scope>
    <source>
        <strain evidence="5">CGMCC 1.12360</strain>
    </source>
</reference>
<gene>
    <name evidence="5" type="ORF">GCM10010978_13850</name>
</gene>
<feature type="active site" evidence="2">
    <location>
        <position position="663"/>
    </location>
</feature>
<dbReference type="SUPFAM" id="SSF52540">
    <property type="entry name" value="P-loop containing nucleoside triphosphate hydrolases"/>
    <property type="match status" value="1"/>
</dbReference>
<dbReference type="Pfam" id="PF13654">
    <property type="entry name" value="AAA_32"/>
    <property type="match status" value="1"/>
</dbReference>
<keyword evidence="2" id="KW-0720">Serine protease</keyword>
<dbReference type="GO" id="GO:0004176">
    <property type="term" value="F:ATP-dependent peptidase activity"/>
    <property type="evidence" value="ECO:0007669"/>
    <property type="project" value="UniProtKB-UniRule"/>
</dbReference>
<feature type="coiled-coil region" evidence="3">
    <location>
        <begin position="217"/>
        <end position="244"/>
    </location>
</feature>
<dbReference type="Proteomes" id="UP000602050">
    <property type="component" value="Unassembled WGS sequence"/>
</dbReference>
<dbReference type="InterPro" id="IPR020568">
    <property type="entry name" value="Ribosomal_Su5_D2-typ_SF"/>
</dbReference>
<dbReference type="GO" id="GO:0006508">
    <property type="term" value="P:proteolysis"/>
    <property type="evidence" value="ECO:0007669"/>
    <property type="project" value="UniProtKB-KW"/>
</dbReference>
<evidence type="ECO:0000259" key="4">
    <source>
        <dbReference type="PROSITE" id="PS51786"/>
    </source>
</evidence>
<dbReference type="EMBL" id="BMEV01000020">
    <property type="protein sequence ID" value="GGH74724.1"/>
    <property type="molecule type" value="Genomic_DNA"/>
</dbReference>
<dbReference type="PROSITE" id="PS51786">
    <property type="entry name" value="LON_PROTEOLYTIC"/>
    <property type="match status" value="1"/>
</dbReference>
<dbReference type="PANTHER" id="PTHR10046">
    <property type="entry name" value="ATP DEPENDENT LON PROTEASE FAMILY MEMBER"/>
    <property type="match status" value="1"/>
</dbReference>
<dbReference type="GO" id="GO:0004252">
    <property type="term" value="F:serine-type endopeptidase activity"/>
    <property type="evidence" value="ECO:0007669"/>
    <property type="project" value="UniProtKB-UniRule"/>
</dbReference>
<evidence type="ECO:0000256" key="3">
    <source>
        <dbReference type="SAM" id="Coils"/>
    </source>
</evidence>
<dbReference type="InterPro" id="IPR027417">
    <property type="entry name" value="P-loop_NTPase"/>
</dbReference>
<comment type="similarity">
    <text evidence="2">Belongs to the peptidase S16 family.</text>
</comment>
<dbReference type="GO" id="GO:0030163">
    <property type="term" value="P:protein catabolic process"/>
    <property type="evidence" value="ECO:0007669"/>
    <property type="project" value="InterPro"/>
</dbReference>
<dbReference type="InterPro" id="IPR008269">
    <property type="entry name" value="Lon_proteolytic"/>
</dbReference>
<dbReference type="InterPro" id="IPR046844">
    <property type="entry name" value="Lon-like_helical"/>
</dbReference>
<name>A0A8J2ZSG2_9BACI</name>
<dbReference type="Pfam" id="PF05362">
    <property type="entry name" value="Lon_C"/>
    <property type="match status" value="1"/>
</dbReference>
<dbReference type="InterPro" id="IPR046843">
    <property type="entry name" value="LonB_AAA-LID"/>
</dbReference>
<keyword evidence="2" id="KW-0378">Hydrolase</keyword>
<dbReference type="Pfam" id="PF20436">
    <property type="entry name" value="LonB_AAA-LID"/>
    <property type="match status" value="1"/>
</dbReference>
<keyword evidence="6" id="KW-1185">Reference proteome</keyword>
<dbReference type="RefSeq" id="WP_188391660.1">
    <property type="nucleotide sequence ID" value="NZ_BMEV01000020.1"/>
</dbReference>
<comment type="caution">
    <text evidence="5">The sequence shown here is derived from an EMBL/GenBank/DDBJ whole genome shotgun (WGS) entry which is preliminary data.</text>
</comment>
<comment type="catalytic activity">
    <reaction evidence="2">
        <text>Hydrolysis of proteins in presence of ATP.</text>
        <dbReference type="EC" id="3.4.21.53"/>
    </reaction>
</comment>
<organism evidence="5 6">
    <name type="scientific">Compostibacillus humi</name>
    <dbReference type="NCBI Taxonomy" id="1245525"/>
    <lineage>
        <taxon>Bacteria</taxon>
        <taxon>Bacillati</taxon>
        <taxon>Bacillota</taxon>
        <taxon>Bacilli</taxon>
        <taxon>Bacillales</taxon>
        <taxon>Bacillaceae</taxon>
        <taxon>Compostibacillus</taxon>
    </lineage>
</organism>
<dbReference type="SUPFAM" id="SSF54211">
    <property type="entry name" value="Ribosomal protein S5 domain 2-like"/>
    <property type="match status" value="1"/>
</dbReference>
<dbReference type="AlphaFoldDB" id="A0A8J2ZSG2"/>
<dbReference type="Gene3D" id="3.30.230.10">
    <property type="match status" value="1"/>
</dbReference>
<protein>
    <recommendedName>
        <fullName evidence="2">endopeptidase La</fullName>
        <ecNumber evidence="2">3.4.21.53</ecNumber>
    </recommendedName>
</protein>
<keyword evidence="3" id="KW-0175">Coiled coil</keyword>
<dbReference type="Gene3D" id="3.40.50.300">
    <property type="entry name" value="P-loop containing nucleotide triphosphate hydrolases"/>
    <property type="match status" value="2"/>
</dbReference>
<sequence length="805" mass="91274">MVVKTDKDIKKYAEVPAEKLKRFIDPEKLPFQTTEEVPALKGIVGQDRGRAAMSFGLKVNKTGYNIYVAGLAGTGKTSYTKSIVKEFAQKDTELFDWCYVYNFEDRSKPKVLKLPKGTGKLLKQDMEDFVNHLKTDIPKVFQEESYQKDRSAIIRGFQEKSQSVFEQLNAIAQSYGFVIRQSGSGILSVPVYQGKPLREEDYQMLDAETQQQIEEKSRIVREKIMEFTRKLRLLEQETKKTLENLDYKVASAAVDYHMDELLEKYQHNSEILSYLRAVQQDILTNVDDFKQEEEEEEQQLFQGMIQRKNVIHKYTINLFIDHSETSGAPVVFADNPTYYNLLGKVEYENKMGMLSTDFTKIKPGYLHQANGGYLIIQAKDVLSNHFAWDALKRALKNQQIRIENIGEQLGTQAAATLRPDSIPLDVKVILIGGADLYQLLYHYDEDFRKLFKVRADFDVEMDYNEDNVLRMASFIHTRCEEDGLKVFDKTAVAKIVEFSARIVSHQQKLSTRFNQIVEIIYEADTWAQLMGDPVVEGKHVEKAIEEKRYRSSLYEEKLAESMEEGDILIDTEGEKVGQVNGLAVYQLGEYSFGKPTRITASTFVGQSGIVNIERESKMSGNIHNKGVYILAGYLGAMFAQEQPLALTAHLAFEQSYGGVDGDSASSTELYALLSSIADIPINQGLAVTGSVNQKGEIQPIGGVNEKIEGFFDLCKSRGFTGEQGVLIPHQNVKNLMLKDEVIEAVKEGKFHIYQVKTIEEGIELLTGIKAGKKNAHGEFEEGTVYWKVAEKLKKFIQYAEETEDE</sequence>
<dbReference type="Pfam" id="PF20437">
    <property type="entry name" value="LonC_helical"/>
    <property type="match status" value="1"/>
</dbReference>
<evidence type="ECO:0000313" key="5">
    <source>
        <dbReference type="EMBL" id="GGH74724.1"/>
    </source>
</evidence>
<dbReference type="PRINTS" id="PR00830">
    <property type="entry name" value="ENDOLAPTASE"/>
</dbReference>
<dbReference type="InterPro" id="IPR027065">
    <property type="entry name" value="Lon_Prtase"/>
</dbReference>